<dbReference type="Pfam" id="PF13290">
    <property type="entry name" value="CHB_HEX_C_1"/>
    <property type="match status" value="1"/>
</dbReference>
<dbReference type="STRING" id="335541.Swol_0141"/>
<dbReference type="PANTHER" id="PTHR43308">
    <property type="entry name" value="OUTER MEMBRANE PROTEIN ALPHA-RELATED"/>
    <property type="match status" value="1"/>
</dbReference>
<accession>Q0B0K8</accession>
<dbReference type="KEGG" id="swo:Swol_0141"/>
<dbReference type="InterPro" id="IPR059177">
    <property type="entry name" value="GH29D-like_dom"/>
</dbReference>
<keyword evidence="1" id="KW-0677">Repeat</keyword>
<dbReference type="AlphaFoldDB" id="Q0B0K8"/>
<dbReference type="OrthoDB" id="1947361at2"/>
<dbReference type="PANTHER" id="PTHR43308:SF5">
    <property type="entry name" value="S-LAYER PROTEIN _ PEPTIDOGLYCAN ENDO-BETA-N-ACETYLGLUCOSAMINIDASE"/>
    <property type="match status" value="1"/>
</dbReference>
<dbReference type="EMBL" id="CP000448">
    <property type="protein sequence ID" value="ABI67496.1"/>
    <property type="molecule type" value="Genomic_DNA"/>
</dbReference>
<evidence type="ECO:0000256" key="1">
    <source>
        <dbReference type="ARBA" id="ARBA00022737"/>
    </source>
</evidence>
<gene>
    <name evidence="3" type="ordered locus">Swol_0141</name>
</gene>
<reference evidence="4" key="1">
    <citation type="journal article" date="2010" name="Environ. Microbiol.">
        <title>The genome of Syntrophomonas wolfei: new insights into syntrophic metabolism and biohydrogen production.</title>
        <authorList>
            <person name="Sieber J.R."/>
            <person name="Sims D.R."/>
            <person name="Han C."/>
            <person name="Kim E."/>
            <person name="Lykidis A."/>
            <person name="Lapidus A.L."/>
            <person name="McDonnald E."/>
            <person name="Rohlin L."/>
            <person name="Culley D.E."/>
            <person name="Gunsalus R."/>
            <person name="McInerney M.J."/>
        </authorList>
    </citation>
    <scope>NUCLEOTIDE SEQUENCE [LARGE SCALE GENOMIC DNA]</scope>
    <source>
        <strain evidence="4">DSM 2245B / Goettingen</strain>
    </source>
</reference>
<organism evidence="3 4">
    <name type="scientific">Syntrophomonas wolfei subsp. wolfei (strain DSM 2245B / Goettingen)</name>
    <dbReference type="NCBI Taxonomy" id="335541"/>
    <lineage>
        <taxon>Bacteria</taxon>
        <taxon>Bacillati</taxon>
        <taxon>Bacillota</taxon>
        <taxon>Clostridia</taxon>
        <taxon>Eubacteriales</taxon>
        <taxon>Syntrophomonadaceae</taxon>
        <taxon>Syntrophomonas</taxon>
    </lineage>
</organism>
<feature type="domain" description="SLH" evidence="2">
    <location>
        <begin position="28"/>
        <end position="85"/>
    </location>
</feature>
<keyword evidence="4" id="KW-1185">Reference proteome</keyword>
<feature type="domain" description="SLH" evidence="2">
    <location>
        <begin position="150"/>
        <end position="210"/>
    </location>
</feature>
<dbReference type="InterPro" id="IPR001119">
    <property type="entry name" value="SLH_dom"/>
</dbReference>
<dbReference type="PROSITE" id="PS51272">
    <property type="entry name" value="SLH"/>
    <property type="match status" value="3"/>
</dbReference>
<sequence length="758" mass="75556">MRKRSHLSWLVLAVFTMTIFFGSGLTAVAAPGLSDVQGHWAADTIQKMVDAGVVAGQPDGTFKPDNNISRAEFATLVVKAFKLEEKAGKVFTDTSDHWAKAFISTANANGIVSGYSDTEFGPNDPITREQMAVMIVKAAGWKAEGAAKVFPDDASISAWAKEAVSTASAQGVIKGRPDGNFDPKANATRAEAAVVISGTLDVKAAPEKPVDISTLDKAGTYGPASGSQEINGNVTISASGVILQNAVITGDLLIAEGVGSGEATLKNVTVKGTTTIKGGETVNFENCKLGKVNIKKAEGKSNVVLSGTTSISELLANSAVKVSGQGTIDKAVVYVANVVIEMKPTAYEVASGITANIGGVAVTGTTAVTSGGGGGSSDDSNRVKPVNVTPPAGEVPAGTQVTLSTATAGATIYYTLDGSVPSSNSTKYTAPITINAATTIRAIAIKVGQTQSLVATYAYSVSVPEASASVDVAVGSGAMSAFKTITVKSTTGLSGAAKYKVSDGTTTSAVKDLGVSAAYMTSAESVTVTILASDGTTVLGTGTLNVTAAASTSIAITAVQPPVGDKTADCTVAVGSGAMAAFKTITVTSTTVSGGAKYKVSDGTTSSAVKDLGVAAAYMTSAESVTVTILASDGTTVLGIGTLNVTAAASTSIAISGSETPPEPADKKAVCTVAVGSGAMAAFKTITVTSTTVNGAAKYKVSDGTTSSAAKDLGVAAAYMTSAESVTVSILASDGTTVLGTGTLNVASAASDVSIDIQ</sequence>
<dbReference type="InterPro" id="IPR051465">
    <property type="entry name" value="Cell_Envelope_Struct_Comp"/>
</dbReference>
<dbReference type="Pfam" id="PF00395">
    <property type="entry name" value="SLH"/>
    <property type="match status" value="3"/>
</dbReference>
<evidence type="ECO:0000313" key="4">
    <source>
        <dbReference type="Proteomes" id="UP000001968"/>
    </source>
</evidence>
<evidence type="ECO:0000313" key="3">
    <source>
        <dbReference type="EMBL" id="ABI67496.1"/>
    </source>
</evidence>
<feature type="domain" description="SLH" evidence="2">
    <location>
        <begin position="86"/>
        <end position="149"/>
    </location>
</feature>
<dbReference type="eggNOG" id="COG0737">
    <property type="taxonomic scope" value="Bacteria"/>
</dbReference>
<dbReference type="HOGENOM" id="CLU_367576_0_0_9"/>
<dbReference type="RefSeq" id="WP_011639607.1">
    <property type="nucleotide sequence ID" value="NC_008346.1"/>
</dbReference>
<dbReference type="eggNOG" id="COG2374">
    <property type="taxonomic scope" value="Bacteria"/>
</dbReference>
<protein>
    <recommendedName>
        <fullName evidence="2">SLH domain-containing protein</fullName>
    </recommendedName>
</protein>
<proteinExistence type="predicted"/>
<evidence type="ECO:0000259" key="2">
    <source>
        <dbReference type="PROSITE" id="PS51272"/>
    </source>
</evidence>
<dbReference type="Proteomes" id="UP000001968">
    <property type="component" value="Chromosome"/>
</dbReference>
<name>Q0B0K8_SYNWW</name>